<comment type="caution">
    <text evidence="1">The sequence shown here is derived from an EMBL/GenBank/DDBJ whole genome shotgun (WGS) entry which is preliminary data.</text>
</comment>
<evidence type="ECO:0000313" key="1">
    <source>
        <dbReference type="EMBL" id="EJK48789.1"/>
    </source>
</evidence>
<dbReference type="EMBL" id="AGNL01045415">
    <property type="protein sequence ID" value="EJK48789.1"/>
    <property type="molecule type" value="Genomic_DNA"/>
</dbReference>
<keyword evidence="2" id="KW-1185">Reference proteome</keyword>
<evidence type="ECO:0000313" key="2">
    <source>
        <dbReference type="Proteomes" id="UP000266841"/>
    </source>
</evidence>
<accession>K0R9C0</accession>
<protein>
    <submittedName>
        <fullName evidence="1">Uncharacterized protein</fullName>
    </submittedName>
</protein>
<dbReference type="Proteomes" id="UP000266841">
    <property type="component" value="Unassembled WGS sequence"/>
</dbReference>
<sequence>TGAAAITLAEDARVRREAHRPDNRLGVLQLGHGIGGLEIGVAEEGEDLVLTQARGKGGRHR</sequence>
<gene>
    <name evidence="1" type="ORF">THAOC_32384</name>
</gene>
<reference evidence="1 2" key="1">
    <citation type="journal article" date="2012" name="Genome Biol.">
        <title>Genome and low-iron response of an oceanic diatom adapted to chronic iron limitation.</title>
        <authorList>
            <person name="Lommer M."/>
            <person name="Specht M."/>
            <person name="Roy A.S."/>
            <person name="Kraemer L."/>
            <person name="Andreson R."/>
            <person name="Gutowska M.A."/>
            <person name="Wolf J."/>
            <person name="Bergner S.V."/>
            <person name="Schilhabel M.B."/>
            <person name="Klostermeier U.C."/>
            <person name="Beiko R.G."/>
            <person name="Rosenstiel P."/>
            <person name="Hippler M."/>
            <person name="Laroche J."/>
        </authorList>
    </citation>
    <scope>NUCLEOTIDE SEQUENCE [LARGE SCALE GENOMIC DNA]</scope>
    <source>
        <strain evidence="1 2">CCMP1005</strain>
    </source>
</reference>
<dbReference type="AlphaFoldDB" id="K0R9C0"/>
<feature type="non-terminal residue" evidence="1">
    <location>
        <position position="1"/>
    </location>
</feature>
<proteinExistence type="predicted"/>
<organism evidence="1 2">
    <name type="scientific">Thalassiosira oceanica</name>
    <name type="common">Marine diatom</name>
    <dbReference type="NCBI Taxonomy" id="159749"/>
    <lineage>
        <taxon>Eukaryota</taxon>
        <taxon>Sar</taxon>
        <taxon>Stramenopiles</taxon>
        <taxon>Ochrophyta</taxon>
        <taxon>Bacillariophyta</taxon>
        <taxon>Coscinodiscophyceae</taxon>
        <taxon>Thalassiosirophycidae</taxon>
        <taxon>Thalassiosirales</taxon>
        <taxon>Thalassiosiraceae</taxon>
        <taxon>Thalassiosira</taxon>
    </lineage>
</organism>
<name>K0R9C0_THAOC</name>